<protein>
    <submittedName>
        <fullName evidence="2">Heptaprenyl diphosphate synthase</fullName>
    </submittedName>
</protein>
<dbReference type="InterPro" id="IPR014535">
    <property type="entry name" value="Hpre_diP_synt_I"/>
</dbReference>
<keyword evidence="1" id="KW-1133">Transmembrane helix</keyword>
<feature type="transmembrane region" description="Helical" evidence="1">
    <location>
        <begin position="38"/>
        <end position="56"/>
    </location>
</feature>
<evidence type="ECO:0000313" key="3">
    <source>
        <dbReference type="Proteomes" id="UP000199820"/>
    </source>
</evidence>
<evidence type="ECO:0000313" key="2">
    <source>
        <dbReference type="EMBL" id="SET87934.1"/>
    </source>
</evidence>
<dbReference type="Proteomes" id="UP000199820">
    <property type="component" value="Unassembled WGS sequence"/>
</dbReference>
<dbReference type="Pfam" id="PF07456">
    <property type="entry name" value="Hpre_diP_synt_I"/>
    <property type="match status" value="1"/>
</dbReference>
<accession>A0A1I0HUR0</accession>
<dbReference type="EMBL" id="FOIL01000059">
    <property type="protein sequence ID" value="SET87934.1"/>
    <property type="molecule type" value="Genomic_DNA"/>
</dbReference>
<evidence type="ECO:0000256" key="1">
    <source>
        <dbReference type="SAM" id="Phobius"/>
    </source>
</evidence>
<dbReference type="OrthoDB" id="9799095at2"/>
<keyword evidence="1" id="KW-0472">Membrane</keyword>
<proteinExistence type="predicted"/>
<feature type="transmembrane region" description="Helical" evidence="1">
    <location>
        <begin position="68"/>
        <end position="98"/>
    </location>
</feature>
<dbReference type="Gene3D" id="1.10.1760.20">
    <property type="match status" value="1"/>
</dbReference>
<dbReference type="STRING" id="1526.SAMN02910262_02460"/>
<dbReference type="AlphaFoldDB" id="A0A1I0HUR0"/>
<name>A0A1I0HUR0_9FIRM</name>
<keyword evidence="1" id="KW-0812">Transmembrane</keyword>
<gene>
    <name evidence="2" type="ORF">SAMN04487771_105913</name>
</gene>
<organism evidence="2 3">
    <name type="scientific">[Clostridium] aminophilum</name>
    <dbReference type="NCBI Taxonomy" id="1526"/>
    <lineage>
        <taxon>Bacteria</taxon>
        <taxon>Bacillati</taxon>
        <taxon>Bacillota</taxon>
        <taxon>Clostridia</taxon>
        <taxon>Lachnospirales</taxon>
        <taxon>Lachnospiraceae</taxon>
    </lineage>
</organism>
<keyword evidence="3" id="KW-1185">Reference proteome</keyword>
<feature type="transmembrane region" description="Helical" evidence="1">
    <location>
        <begin position="134"/>
        <end position="161"/>
    </location>
</feature>
<dbReference type="PIRSF" id="PIRSF027391">
    <property type="entry name" value="Hpre_diP_synt_I"/>
    <property type="match status" value="1"/>
</dbReference>
<sequence>MRRSSTSKEVALCGLMIAAAFIFSYVESMIPISLGVPGVKAGLANLVTIVSLFLLGAKRTAAITLIRVALVGFTFGSLSMMMYGMAGAVFSFTVMVLLRKTDFLGIEGISISGGIAHNVGQLMVAAMVLENGRIFYYLPVLLIAGAIAGLVIGVAGALMVVRLRPMIDKDRIS</sequence>
<reference evidence="2 3" key="1">
    <citation type="submission" date="2016-10" db="EMBL/GenBank/DDBJ databases">
        <authorList>
            <person name="de Groot N.N."/>
        </authorList>
    </citation>
    <scope>NUCLEOTIDE SEQUENCE [LARGE SCALE GENOMIC DNA]</scope>
    <source>
        <strain evidence="2 3">KH1P1</strain>
    </source>
</reference>
<dbReference type="InterPro" id="IPR010898">
    <property type="entry name" value="Hpre_diP_synth_I"/>
</dbReference>
<dbReference type="RefSeq" id="WP_074650325.1">
    <property type="nucleotide sequence ID" value="NZ_FOIL01000059.1"/>
</dbReference>
<dbReference type="eggNOG" id="COG4769">
    <property type="taxonomic scope" value="Bacteria"/>
</dbReference>